<evidence type="ECO:0000256" key="3">
    <source>
        <dbReference type="ARBA" id="ARBA00023163"/>
    </source>
</evidence>
<keyword evidence="1" id="KW-0805">Transcription regulation</keyword>
<reference evidence="6 7" key="1">
    <citation type="submission" date="2019-08" db="EMBL/GenBank/DDBJ databases">
        <title>In-depth cultivation of the pig gut microbiome towards novel bacterial diversity and tailored functional studies.</title>
        <authorList>
            <person name="Wylensek D."/>
            <person name="Hitch T.C.A."/>
            <person name="Clavel T."/>
        </authorList>
    </citation>
    <scope>NUCLEOTIDE SEQUENCE [LARGE SCALE GENOMIC DNA]</scope>
    <source>
        <strain evidence="6 7">BL-389-WT-3D</strain>
    </source>
</reference>
<dbReference type="GO" id="GO:0003700">
    <property type="term" value="F:DNA-binding transcription factor activity"/>
    <property type="evidence" value="ECO:0007669"/>
    <property type="project" value="InterPro"/>
</dbReference>
<evidence type="ECO:0000256" key="2">
    <source>
        <dbReference type="ARBA" id="ARBA00023125"/>
    </source>
</evidence>
<feature type="domain" description="SIS" evidence="5">
    <location>
        <begin position="120"/>
        <end position="260"/>
    </location>
</feature>
<dbReference type="InterPro" id="IPR036388">
    <property type="entry name" value="WH-like_DNA-bd_sf"/>
</dbReference>
<dbReference type="InterPro" id="IPR000281">
    <property type="entry name" value="HTH_RpiR"/>
</dbReference>
<dbReference type="Pfam" id="PF01380">
    <property type="entry name" value="SIS"/>
    <property type="match status" value="1"/>
</dbReference>
<dbReference type="PANTHER" id="PTHR30514:SF1">
    <property type="entry name" value="HTH-TYPE TRANSCRIPTIONAL REGULATOR HEXR-RELATED"/>
    <property type="match status" value="1"/>
</dbReference>
<organism evidence="6 7">
    <name type="scientific">Clostridium scindens (strain JCM 10418 / VPI 12708)</name>
    <dbReference type="NCBI Taxonomy" id="29347"/>
    <lineage>
        <taxon>Bacteria</taxon>
        <taxon>Bacillati</taxon>
        <taxon>Bacillota</taxon>
        <taxon>Clostridia</taxon>
        <taxon>Lachnospirales</taxon>
        <taxon>Lachnospiraceae</taxon>
    </lineage>
</organism>
<dbReference type="InterPro" id="IPR035472">
    <property type="entry name" value="RpiR-like_SIS"/>
</dbReference>
<dbReference type="Gene3D" id="1.10.10.10">
    <property type="entry name" value="Winged helix-like DNA-binding domain superfamily/Winged helix DNA-binding domain"/>
    <property type="match status" value="1"/>
</dbReference>
<sequence length="277" mass="30883">MSEKSVIDNIQKHYREFSPTERKVADCVLRHPNQVTEYTVKELAMASGVSEATVVRMCQHAGYTGYWPFRTMLARDMGMMGREEKRDNDQANIVAGIFRKYADIMQNLSSKIDLDAMSTCARLIDNCHEVHVIAAGDTGTLAKHMGFCLGRIGIKATYSGLADYYLNTINLADENDVLIAISKSGITKTVIQGAELAKEKGLKVIAITEYGNSKLGELADHVLLSKGDSSRFDYYKNYNHLSETAVIEALLELVKNVDKIVEKRADQLEFMLSEAKL</sequence>
<evidence type="ECO:0000256" key="1">
    <source>
        <dbReference type="ARBA" id="ARBA00023015"/>
    </source>
</evidence>
<accession>A0A844F717</accession>
<comment type="caution">
    <text evidence="6">The sequence shown here is derived from an EMBL/GenBank/DDBJ whole genome shotgun (WGS) entry which is preliminary data.</text>
</comment>
<evidence type="ECO:0000259" key="4">
    <source>
        <dbReference type="PROSITE" id="PS51071"/>
    </source>
</evidence>
<dbReference type="GO" id="GO:0097367">
    <property type="term" value="F:carbohydrate derivative binding"/>
    <property type="evidence" value="ECO:0007669"/>
    <property type="project" value="InterPro"/>
</dbReference>
<dbReference type="EMBL" id="VUMB01000030">
    <property type="protein sequence ID" value="MSS41263.1"/>
    <property type="molecule type" value="Genomic_DNA"/>
</dbReference>
<name>A0A844F717_CLOSV</name>
<dbReference type="GeneID" id="62696166"/>
<keyword evidence="3" id="KW-0804">Transcription</keyword>
<dbReference type="InterPro" id="IPR009057">
    <property type="entry name" value="Homeodomain-like_sf"/>
</dbReference>
<dbReference type="PROSITE" id="PS51464">
    <property type="entry name" value="SIS"/>
    <property type="match status" value="1"/>
</dbReference>
<dbReference type="AlphaFoldDB" id="A0A844F717"/>
<dbReference type="Pfam" id="PF01418">
    <property type="entry name" value="HTH_6"/>
    <property type="match status" value="1"/>
</dbReference>
<dbReference type="GO" id="GO:0003677">
    <property type="term" value="F:DNA binding"/>
    <property type="evidence" value="ECO:0007669"/>
    <property type="project" value="UniProtKB-KW"/>
</dbReference>
<protein>
    <submittedName>
        <fullName evidence="6">MurR/RpiR family transcriptional regulator</fullName>
    </submittedName>
</protein>
<keyword evidence="2" id="KW-0238">DNA-binding</keyword>
<dbReference type="InterPro" id="IPR001347">
    <property type="entry name" value="SIS_dom"/>
</dbReference>
<dbReference type="Gene3D" id="3.40.50.10490">
    <property type="entry name" value="Glucose-6-phosphate isomerase like protein, domain 1"/>
    <property type="match status" value="1"/>
</dbReference>
<evidence type="ECO:0000313" key="6">
    <source>
        <dbReference type="EMBL" id="MSS41263.1"/>
    </source>
</evidence>
<dbReference type="InterPro" id="IPR047640">
    <property type="entry name" value="RpiR-like"/>
</dbReference>
<proteinExistence type="predicted"/>
<dbReference type="Proteomes" id="UP000462363">
    <property type="component" value="Unassembled WGS sequence"/>
</dbReference>
<dbReference type="SUPFAM" id="SSF46689">
    <property type="entry name" value="Homeodomain-like"/>
    <property type="match status" value="1"/>
</dbReference>
<dbReference type="GO" id="GO:1901135">
    <property type="term" value="P:carbohydrate derivative metabolic process"/>
    <property type="evidence" value="ECO:0007669"/>
    <property type="project" value="InterPro"/>
</dbReference>
<dbReference type="PANTHER" id="PTHR30514">
    <property type="entry name" value="GLUCOKINASE"/>
    <property type="match status" value="1"/>
</dbReference>
<dbReference type="RefSeq" id="WP_004608179.1">
    <property type="nucleotide sequence ID" value="NZ_AP024846.1"/>
</dbReference>
<evidence type="ECO:0000259" key="5">
    <source>
        <dbReference type="PROSITE" id="PS51464"/>
    </source>
</evidence>
<feature type="domain" description="HTH rpiR-type" evidence="4">
    <location>
        <begin position="4"/>
        <end position="80"/>
    </location>
</feature>
<evidence type="ECO:0000313" key="7">
    <source>
        <dbReference type="Proteomes" id="UP000462363"/>
    </source>
</evidence>
<dbReference type="PROSITE" id="PS51071">
    <property type="entry name" value="HTH_RPIR"/>
    <property type="match status" value="1"/>
</dbReference>
<dbReference type="SUPFAM" id="SSF53697">
    <property type="entry name" value="SIS domain"/>
    <property type="match status" value="1"/>
</dbReference>
<dbReference type="InterPro" id="IPR046348">
    <property type="entry name" value="SIS_dom_sf"/>
</dbReference>
<gene>
    <name evidence="6" type="ORF">FYJ37_13135</name>
</gene>
<dbReference type="CDD" id="cd05013">
    <property type="entry name" value="SIS_RpiR"/>
    <property type="match status" value="1"/>
</dbReference>